<reference evidence="6" key="1">
    <citation type="submission" date="2022-10" db="EMBL/GenBank/DDBJ databases">
        <title>Genome assembly of Pristionchus species.</title>
        <authorList>
            <person name="Yoshida K."/>
            <person name="Sommer R.J."/>
        </authorList>
    </citation>
    <scope>NUCLEOTIDE SEQUENCE [LARGE SCALE GENOMIC DNA]</scope>
    <source>
        <strain evidence="6">RS5460</strain>
    </source>
</reference>
<dbReference type="InterPro" id="IPR002048">
    <property type="entry name" value="EF_hand_dom"/>
</dbReference>
<dbReference type="SUPFAM" id="SSF47473">
    <property type="entry name" value="EF-hand"/>
    <property type="match status" value="1"/>
</dbReference>
<dbReference type="PROSITE" id="PS50222">
    <property type="entry name" value="EF_HAND_2"/>
    <property type="match status" value="2"/>
</dbReference>
<proteinExistence type="predicted"/>
<evidence type="ECO:0000256" key="1">
    <source>
        <dbReference type="ARBA" id="ARBA00022723"/>
    </source>
</evidence>
<feature type="domain" description="EF-hand" evidence="4">
    <location>
        <begin position="46"/>
        <end position="81"/>
    </location>
</feature>
<feature type="non-terminal residue" evidence="5">
    <location>
        <position position="1"/>
    </location>
</feature>
<name>A0AAN5CG60_9BILA</name>
<dbReference type="EMBL" id="BTRK01000003">
    <property type="protein sequence ID" value="GMR42439.1"/>
    <property type="molecule type" value="Genomic_DNA"/>
</dbReference>
<dbReference type="PROSITE" id="PS00018">
    <property type="entry name" value="EF_HAND_1"/>
    <property type="match status" value="1"/>
</dbReference>
<evidence type="ECO:0000259" key="4">
    <source>
        <dbReference type="PROSITE" id="PS50222"/>
    </source>
</evidence>
<dbReference type="FunFam" id="1.10.238.10:FF:000336">
    <property type="entry name" value="HLH domain-containing protein"/>
    <property type="match status" value="1"/>
</dbReference>
<dbReference type="SMART" id="SM00054">
    <property type="entry name" value="EFh"/>
    <property type="match status" value="3"/>
</dbReference>
<evidence type="ECO:0000256" key="3">
    <source>
        <dbReference type="ARBA" id="ARBA00022837"/>
    </source>
</evidence>
<keyword evidence="6" id="KW-1185">Reference proteome</keyword>
<keyword evidence="1" id="KW-0479">Metal-binding</keyword>
<dbReference type="InterPro" id="IPR018247">
    <property type="entry name" value="EF_Hand_1_Ca_BS"/>
</dbReference>
<dbReference type="Proteomes" id="UP001328107">
    <property type="component" value="Unassembled WGS sequence"/>
</dbReference>
<organism evidence="5 6">
    <name type="scientific">Pristionchus mayeri</name>
    <dbReference type="NCBI Taxonomy" id="1317129"/>
    <lineage>
        <taxon>Eukaryota</taxon>
        <taxon>Metazoa</taxon>
        <taxon>Ecdysozoa</taxon>
        <taxon>Nematoda</taxon>
        <taxon>Chromadorea</taxon>
        <taxon>Rhabditida</taxon>
        <taxon>Rhabditina</taxon>
        <taxon>Diplogasteromorpha</taxon>
        <taxon>Diplogasteroidea</taxon>
        <taxon>Neodiplogasteridae</taxon>
        <taxon>Pristionchus</taxon>
    </lineage>
</organism>
<evidence type="ECO:0000313" key="6">
    <source>
        <dbReference type="Proteomes" id="UP001328107"/>
    </source>
</evidence>
<dbReference type="InterPro" id="IPR050403">
    <property type="entry name" value="Myosin_RLC"/>
</dbReference>
<sequence>FTSPSTMPLHSGLVDEYRKQFTQMDQDESGFVSREELQSLLLDMGHSEGEVREKFSQMDANQDDKVSFDEFIGLVEKLTMGRDASELEEIFKLADEEAMGFIPFETLKSILVDIIGSEERVSRGLRALRINEDEHIDCEQFIEIANSI</sequence>
<dbReference type="AlphaFoldDB" id="A0AAN5CG60"/>
<protein>
    <recommendedName>
        <fullName evidence="4">EF-hand domain-containing protein</fullName>
    </recommendedName>
</protein>
<gene>
    <name evidence="5" type="ORF">PMAYCL1PPCAC_12634</name>
</gene>
<comment type="caution">
    <text evidence="5">The sequence shown here is derived from an EMBL/GenBank/DDBJ whole genome shotgun (WGS) entry which is preliminary data.</text>
</comment>
<dbReference type="Gene3D" id="1.10.238.10">
    <property type="entry name" value="EF-hand"/>
    <property type="match status" value="2"/>
</dbReference>
<dbReference type="GO" id="GO:0005509">
    <property type="term" value="F:calcium ion binding"/>
    <property type="evidence" value="ECO:0007669"/>
    <property type="project" value="InterPro"/>
</dbReference>
<evidence type="ECO:0000256" key="2">
    <source>
        <dbReference type="ARBA" id="ARBA00022737"/>
    </source>
</evidence>
<dbReference type="Pfam" id="PF13499">
    <property type="entry name" value="EF-hand_7"/>
    <property type="match status" value="1"/>
</dbReference>
<evidence type="ECO:0000313" key="5">
    <source>
        <dbReference type="EMBL" id="GMR42439.1"/>
    </source>
</evidence>
<dbReference type="PANTHER" id="PTHR23049">
    <property type="entry name" value="MYOSIN REGULATORY LIGHT CHAIN 2"/>
    <property type="match status" value="1"/>
</dbReference>
<keyword evidence="3" id="KW-0106">Calcium</keyword>
<dbReference type="InterPro" id="IPR011992">
    <property type="entry name" value="EF-hand-dom_pair"/>
</dbReference>
<keyword evidence="2" id="KW-0677">Repeat</keyword>
<accession>A0AAN5CG60</accession>
<feature type="domain" description="EF-hand" evidence="4">
    <location>
        <begin position="82"/>
        <end position="117"/>
    </location>
</feature>